<dbReference type="Proteomes" id="UP000224634">
    <property type="component" value="Unassembled WGS sequence"/>
</dbReference>
<evidence type="ECO:0000259" key="7">
    <source>
        <dbReference type="PROSITE" id="PS50048"/>
    </source>
</evidence>
<feature type="region of interest" description="Disordered" evidence="6">
    <location>
        <begin position="518"/>
        <end position="552"/>
    </location>
</feature>
<feature type="region of interest" description="Disordered" evidence="6">
    <location>
        <begin position="381"/>
        <end position="428"/>
    </location>
</feature>
<dbReference type="GO" id="GO:0006351">
    <property type="term" value="P:DNA-templated transcription"/>
    <property type="evidence" value="ECO:0007669"/>
    <property type="project" value="InterPro"/>
</dbReference>
<keyword evidence="3" id="KW-0238">DNA-binding</keyword>
<keyword evidence="1" id="KW-0479">Metal-binding</keyword>
<dbReference type="PANTHER" id="PTHR47431">
    <property type="entry name" value="ZN(II)2CYS6 TRANSCRIPTION FACTOR (EUROFUNG)-RELATED"/>
    <property type="match status" value="1"/>
</dbReference>
<evidence type="ECO:0000256" key="6">
    <source>
        <dbReference type="SAM" id="MobiDB-lite"/>
    </source>
</evidence>
<sequence length="792" mass="89079">MHRTKQNLLDAPKSRLSSTCTNCRERHLKCDGGPTCSRCRTDGRSCVFVVSRRGRRPGSRLDTSRGDRLTPSPSFDDSRYTDMQMSSSPEPTKRMDHFGSTLANRLADPQYQTSMLGQHPLAREAESLLVSRTISLDAQDNHFAHLLDIFYARVFFAHPFLLPRRQLVDLLAQGTLPHLKAVISYAASCYDPAMQKTYFRDRAMATLVDPSLPQDGYMVQALLLFSIGLLTAGDHDGVASVLSTAIRLALELGMGSHEFCVRSSYGSLVQEESWRRTWWELFIIDGYLALMRRKDKFTLFSVPSDNLLPCEDLDYVTGRIPPLRSLEELDDRANSTYDAQFSCYAYRIESVRTFGSKEGAVRSNEPTNLPFPQKSRLETYSSGHMVHPDPSVYAPTSKGRPSTPLYTQPSGAPYRSDDFSQMSSEPHAPASIATYGSTLVSTPSWPKSQQEMSSFIVPSQPDPYSLDDSQYCLTSPSKRAGSQYWSFIPSQRAISSAQIRNPVYDFGGFPDPSASGGVHIVRGGSSRFGPRDEEEEEEEEEEEDAESTNRSGGDYMVCLPLDATFMSGFLNLSSTLFLAAEVEIIFSIPKGCEIMGYHGEEMSPFFYLPSRSSRPKPPPADNDDEWWDADFFTPGTRKLSPKILSRFSGPFSTFQPTSIQTRVPHHYWIDTLPFPLLRDSIIIALHTHQHTLIDEIELIFDLTRGGMRHRGGHFADPRSWEFSDFFWLKWGWLMDKGIRKTTDMWRGISGLPRLTEVGRPGGLAMRGRLGRRTRVCEFVEGDGDGDGGRDYF</sequence>
<dbReference type="InterPro" id="IPR007219">
    <property type="entry name" value="XnlR_reg_dom"/>
</dbReference>
<dbReference type="STRING" id="1447883.A0A2B7Y030"/>
<evidence type="ECO:0000256" key="3">
    <source>
        <dbReference type="ARBA" id="ARBA00023125"/>
    </source>
</evidence>
<dbReference type="InterPro" id="IPR036864">
    <property type="entry name" value="Zn2-C6_fun-type_DNA-bd_sf"/>
</dbReference>
<dbReference type="EMBL" id="PDNA01000092">
    <property type="protein sequence ID" value="PGH14555.1"/>
    <property type="molecule type" value="Genomic_DNA"/>
</dbReference>
<feature type="compositionally biased region" description="Polar residues" evidence="6">
    <location>
        <begin position="71"/>
        <end position="90"/>
    </location>
</feature>
<dbReference type="OrthoDB" id="2399539at2759"/>
<gene>
    <name evidence="8" type="ORF">AJ80_05875</name>
</gene>
<comment type="caution">
    <text evidence="8">The sequence shown here is derived from an EMBL/GenBank/DDBJ whole genome shotgun (WGS) entry which is preliminary data.</text>
</comment>
<dbReference type="CDD" id="cd12148">
    <property type="entry name" value="fungal_TF_MHR"/>
    <property type="match status" value="1"/>
</dbReference>
<accession>A0A2B7Y030</accession>
<dbReference type="GO" id="GO:0008270">
    <property type="term" value="F:zinc ion binding"/>
    <property type="evidence" value="ECO:0007669"/>
    <property type="project" value="InterPro"/>
</dbReference>
<keyword evidence="5" id="KW-0539">Nucleus</keyword>
<dbReference type="Pfam" id="PF04082">
    <property type="entry name" value="Fungal_trans"/>
    <property type="match status" value="1"/>
</dbReference>
<evidence type="ECO:0000256" key="5">
    <source>
        <dbReference type="ARBA" id="ARBA00023242"/>
    </source>
</evidence>
<protein>
    <recommendedName>
        <fullName evidence="7">Zn(2)-C6 fungal-type domain-containing protein</fullName>
    </recommendedName>
</protein>
<dbReference type="InterPro" id="IPR001138">
    <property type="entry name" value="Zn2Cys6_DnaBD"/>
</dbReference>
<evidence type="ECO:0000256" key="1">
    <source>
        <dbReference type="ARBA" id="ARBA00022723"/>
    </source>
</evidence>
<dbReference type="PROSITE" id="PS00463">
    <property type="entry name" value="ZN2_CY6_FUNGAL_1"/>
    <property type="match status" value="1"/>
</dbReference>
<dbReference type="Pfam" id="PF00172">
    <property type="entry name" value="Zn_clus"/>
    <property type="match status" value="1"/>
</dbReference>
<dbReference type="SMART" id="SM00066">
    <property type="entry name" value="GAL4"/>
    <property type="match status" value="1"/>
</dbReference>
<dbReference type="Gene3D" id="4.10.240.10">
    <property type="entry name" value="Zn(2)-C6 fungal-type DNA-binding domain"/>
    <property type="match status" value="1"/>
</dbReference>
<feature type="region of interest" description="Disordered" evidence="6">
    <location>
        <begin position="56"/>
        <end position="93"/>
    </location>
</feature>
<dbReference type="GO" id="GO:0000981">
    <property type="term" value="F:DNA-binding transcription factor activity, RNA polymerase II-specific"/>
    <property type="evidence" value="ECO:0007669"/>
    <property type="project" value="InterPro"/>
</dbReference>
<evidence type="ECO:0000313" key="8">
    <source>
        <dbReference type="EMBL" id="PGH14555.1"/>
    </source>
</evidence>
<evidence type="ECO:0000256" key="2">
    <source>
        <dbReference type="ARBA" id="ARBA00023015"/>
    </source>
</evidence>
<name>A0A2B7Y030_POLH7</name>
<dbReference type="PROSITE" id="PS50048">
    <property type="entry name" value="ZN2_CY6_FUNGAL_2"/>
    <property type="match status" value="1"/>
</dbReference>
<evidence type="ECO:0000256" key="4">
    <source>
        <dbReference type="ARBA" id="ARBA00023163"/>
    </source>
</evidence>
<keyword evidence="9" id="KW-1185">Reference proteome</keyword>
<reference evidence="8 9" key="1">
    <citation type="submission" date="2017-10" db="EMBL/GenBank/DDBJ databases">
        <title>Comparative genomics in systemic dimorphic fungi from Ajellomycetaceae.</title>
        <authorList>
            <person name="Munoz J.F."/>
            <person name="Mcewen J.G."/>
            <person name="Clay O.K."/>
            <person name="Cuomo C.A."/>
        </authorList>
    </citation>
    <scope>NUCLEOTIDE SEQUENCE [LARGE SCALE GENOMIC DNA]</scope>
    <source>
        <strain evidence="8 9">UAMH7299</strain>
    </source>
</reference>
<feature type="domain" description="Zn(2)-C6 fungal-type" evidence="7">
    <location>
        <begin position="19"/>
        <end position="48"/>
    </location>
</feature>
<dbReference type="PANTHER" id="PTHR47431:SF1">
    <property type="entry name" value="ZN(II)2CYS6 TRANSCRIPTION FACTOR (EUROFUNG)"/>
    <property type="match status" value="1"/>
</dbReference>
<dbReference type="Pfam" id="PF11905">
    <property type="entry name" value="DUF3425"/>
    <property type="match status" value="1"/>
</dbReference>
<dbReference type="AlphaFoldDB" id="A0A2B7Y030"/>
<evidence type="ECO:0000313" key="9">
    <source>
        <dbReference type="Proteomes" id="UP000224634"/>
    </source>
</evidence>
<dbReference type="SUPFAM" id="SSF57701">
    <property type="entry name" value="Zn2/Cys6 DNA-binding domain"/>
    <property type="match status" value="1"/>
</dbReference>
<keyword evidence="2" id="KW-0805">Transcription regulation</keyword>
<dbReference type="GO" id="GO:0003677">
    <property type="term" value="F:DNA binding"/>
    <property type="evidence" value="ECO:0007669"/>
    <property type="project" value="UniProtKB-KW"/>
</dbReference>
<proteinExistence type="predicted"/>
<feature type="compositionally biased region" description="Acidic residues" evidence="6">
    <location>
        <begin position="532"/>
        <end position="546"/>
    </location>
</feature>
<dbReference type="CDD" id="cd00067">
    <property type="entry name" value="GAL4"/>
    <property type="match status" value="1"/>
</dbReference>
<dbReference type="InterPro" id="IPR021833">
    <property type="entry name" value="DUF3425"/>
</dbReference>
<organism evidence="8 9">
    <name type="scientific">Polytolypa hystricis (strain UAMH7299)</name>
    <dbReference type="NCBI Taxonomy" id="1447883"/>
    <lineage>
        <taxon>Eukaryota</taxon>
        <taxon>Fungi</taxon>
        <taxon>Dikarya</taxon>
        <taxon>Ascomycota</taxon>
        <taxon>Pezizomycotina</taxon>
        <taxon>Eurotiomycetes</taxon>
        <taxon>Eurotiomycetidae</taxon>
        <taxon>Onygenales</taxon>
        <taxon>Onygenales incertae sedis</taxon>
        <taxon>Polytolypa</taxon>
    </lineage>
</organism>
<keyword evidence="4" id="KW-0804">Transcription</keyword>